<protein>
    <submittedName>
        <fullName evidence="3">Gamma-glutamyltransferase</fullName>
    </submittedName>
</protein>
<comment type="caution">
    <text evidence="3">The sequence shown here is derived from an EMBL/GenBank/DDBJ whole genome shotgun (WGS) entry which is preliminary data.</text>
</comment>
<keyword evidence="3" id="KW-0808">Transferase</keyword>
<dbReference type="GO" id="GO:0016740">
    <property type="term" value="F:transferase activity"/>
    <property type="evidence" value="ECO:0007669"/>
    <property type="project" value="UniProtKB-KW"/>
</dbReference>
<evidence type="ECO:0000313" key="4">
    <source>
        <dbReference type="Proteomes" id="UP000231553"/>
    </source>
</evidence>
<dbReference type="EMBL" id="PGTB01000249">
    <property type="protein sequence ID" value="PJE34055.1"/>
    <property type="molecule type" value="Genomic_DNA"/>
</dbReference>
<evidence type="ECO:0000256" key="2">
    <source>
        <dbReference type="SAM" id="SignalP"/>
    </source>
</evidence>
<dbReference type="InterPro" id="IPR051792">
    <property type="entry name" value="GGT_bact"/>
</dbReference>
<comment type="similarity">
    <text evidence="1">Belongs to the gamma-glutamyltransferase family.</text>
</comment>
<proteinExistence type="inferred from homology"/>
<dbReference type="InterPro" id="IPR029055">
    <property type="entry name" value="Ntn_hydrolases_N"/>
</dbReference>
<dbReference type="Proteomes" id="UP000231553">
    <property type="component" value="Unassembled WGS sequence"/>
</dbReference>
<dbReference type="SUPFAM" id="SSF56235">
    <property type="entry name" value="N-terminal nucleophile aminohydrolases (Ntn hydrolases)"/>
    <property type="match status" value="1"/>
</dbReference>
<keyword evidence="2" id="KW-0732">Signal</keyword>
<dbReference type="PANTHER" id="PTHR43199:SF1">
    <property type="entry name" value="GLUTATHIONE HYDROLASE PROENZYME"/>
    <property type="match status" value="1"/>
</dbReference>
<accession>A0A2M8IU56</accession>
<name>A0A2M8IU56_9RHOB</name>
<feature type="chain" id="PRO_5014922071" evidence="2">
    <location>
        <begin position="24"/>
        <end position="104"/>
    </location>
</feature>
<sequence length="104" mass="10312">MSRILFSLLIWIAGVAAVPAQQAADAVQPEMATETGMQAISPAVAAALAAKAAGRPVEAENWMVAAANPLAVEAGAAMLRAGGSAADAMVAVQTVLGLVEPQSS</sequence>
<keyword evidence="4" id="KW-1185">Reference proteome</keyword>
<gene>
    <name evidence="3" type="ORF">CVM52_24250</name>
</gene>
<evidence type="ECO:0000313" key="3">
    <source>
        <dbReference type="EMBL" id="PJE34055.1"/>
    </source>
</evidence>
<reference evidence="3 4" key="1">
    <citation type="journal article" date="2018" name="Int. J. Syst. Evol. Microbiol.">
        <title>Pseudooceanicola lipolyticus sp. nov., a marine alphaproteobacterium, reclassification of Oceanicola flagellatus as Pseudooceanicola flagellatus comb. nov. and emended description of the genus Pseudooceanicola.</title>
        <authorList>
            <person name="Huang M.-M."/>
            <person name="Guo L.-L."/>
            <person name="Wu Y.-H."/>
            <person name="Lai Q.-L."/>
            <person name="Shao Z.-Z."/>
            <person name="Wang C.-S."/>
            <person name="Wu M."/>
            <person name="Xu X.-W."/>
        </authorList>
    </citation>
    <scope>NUCLEOTIDE SEQUENCE [LARGE SCALE GENOMIC DNA]</scope>
    <source>
        <strain evidence="3 4">157</strain>
    </source>
</reference>
<feature type="signal peptide" evidence="2">
    <location>
        <begin position="1"/>
        <end position="23"/>
    </location>
</feature>
<feature type="non-terminal residue" evidence="3">
    <location>
        <position position="104"/>
    </location>
</feature>
<dbReference type="PANTHER" id="PTHR43199">
    <property type="entry name" value="GLUTATHIONE HYDROLASE"/>
    <property type="match status" value="1"/>
</dbReference>
<evidence type="ECO:0000256" key="1">
    <source>
        <dbReference type="ARBA" id="ARBA00009381"/>
    </source>
</evidence>
<organism evidence="3 4">
    <name type="scientific">Pseudooceanicola lipolyticus</name>
    <dbReference type="NCBI Taxonomy" id="2029104"/>
    <lineage>
        <taxon>Bacteria</taxon>
        <taxon>Pseudomonadati</taxon>
        <taxon>Pseudomonadota</taxon>
        <taxon>Alphaproteobacteria</taxon>
        <taxon>Rhodobacterales</taxon>
        <taxon>Paracoccaceae</taxon>
        <taxon>Pseudooceanicola</taxon>
    </lineage>
</organism>
<dbReference type="AlphaFoldDB" id="A0A2M8IU56"/>